<gene>
    <name evidence="1" type="ORF">BpHYR1_051851</name>
</gene>
<keyword evidence="2" id="KW-1185">Reference proteome</keyword>
<proteinExistence type="predicted"/>
<evidence type="ECO:0000313" key="1">
    <source>
        <dbReference type="EMBL" id="RNA35381.1"/>
    </source>
</evidence>
<organism evidence="1 2">
    <name type="scientific">Brachionus plicatilis</name>
    <name type="common">Marine rotifer</name>
    <name type="synonym">Brachionus muelleri</name>
    <dbReference type="NCBI Taxonomy" id="10195"/>
    <lineage>
        <taxon>Eukaryota</taxon>
        <taxon>Metazoa</taxon>
        <taxon>Spiralia</taxon>
        <taxon>Gnathifera</taxon>
        <taxon>Rotifera</taxon>
        <taxon>Eurotatoria</taxon>
        <taxon>Monogononta</taxon>
        <taxon>Pseudotrocha</taxon>
        <taxon>Ploima</taxon>
        <taxon>Brachionidae</taxon>
        <taxon>Brachionus</taxon>
    </lineage>
</organism>
<dbReference type="AlphaFoldDB" id="A0A3M7SI09"/>
<reference evidence="1 2" key="1">
    <citation type="journal article" date="2018" name="Sci. Rep.">
        <title>Genomic signatures of local adaptation to the degree of environmental predictability in rotifers.</title>
        <authorList>
            <person name="Franch-Gras L."/>
            <person name="Hahn C."/>
            <person name="Garcia-Roger E.M."/>
            <person name="Carmona M.J."/>
            <person name="Serra M."/>
            <person name="Gomez A."/>
        </authorList>
    </citation>
    <scope>NUCLEOTIDE SEQUENCE [LARGE SCALE GENOMIC DNA]</scope>
    <source>
        <strain evidence="1">HYR1</strain>
    </source>
</reference>
<comment type="caution">
    <text evidence="1">The sequence shown here is derived from an EMBL/GenBank/DDBJ whole genome shotgun (WGS) entry which is preliminary data.</text>
</comment>
<dbReference type="EMBL" id="REGN01001331">
    <property type="protein sequence ID" value="RNA35381.1"/>
    <property type="molecule type" value="Genomic_DNA"/>
</dbReference>
<protein>
    <submittedName>
        <fullName evidence="1">Uncharacterized protein</fullName>
    </submittedName>
</protein>
<evidence type="ECO:0000313" key="2">
    <source>
        <dbReference type="Proteomes" id="UP000276133"/>
    </source>
</evidence>
<name>A0A3M7SI09_BRAPC</name>
<dbReference type="Proteomes" id="UP000276133">
    <property type="component" value="Unassembled WGS sequence"/>
</dbReference>
<sequence>MQDYICIDFTFGSLPQFLFGSTSHGIASSAFLFFGRPGALLINSTGSFSGLTSLIGATALTSPVASFNKKF</sequence>
<accession>A0A3M7SI09</accession>